<comment type="caution">
    <text evidence="1">The sequence shown here is derived from an EMBL/GenBank/DDBJ whole genome shotgun (WGS) entry which is preliminary data.</text>
</comment>
<evidence type="ECO:0000313" key="2">
    <source>
        <dbReference type="Proteomes" id="UP000051950"/>
    </source>
</evidence>
<accession>A0A0T5VJS3</accession>
<keyword evidence="2" id="KW-1185">Reference proteome</keyword>
<dbReference type="EMBL" id="LMZQ01000043">
    <property type="protein sequence ID" value="KRT13461.1"/>
    <property type="molecule type" value="Genomic_DNA"/>
</dbReference>
<reference evidence="1 2" key="1">
    <citation type="submission" date="2015-11" db="EMBL/GenBank/DDBJ databases">
        <title>Sequence of Pedobacter ginsenosidimutans.</title>
        <authorList>
            <person name="Carson E."/>
            <person name="Keyser V."/>
            <person name="Newman J."/>
            <person name="Miller J."/>
        </authorList>
    </citation>
    <scope>NUCLEOTIDE SEQUENCE [LARGE SCALE GENOMIC DNA]</scope>
    <source>
        <strain evidence="1 2">KACC 14530</strain>
    </source>
</reference>
<protein>
    <submittedName>
        <fullName evidence="1">Uncharacterized protein</fullName>
    </submittedName>
</protein>
<organism evidence="1 2">
    <name type="scientific">Pedobacter ginsenosidimutans</name>
    <dbReference type="NCBI Taxonomy" id="687842"/>
    <lineage>
        <taxon>Bacteria</taxon>
        <taxon>Pseudomonadati</taxon>
        <taxon>Bacteroidota</taxon>
        <taxon>Sphingobacteriia</taxon>
        <taxon>Sphingobacteriales</taxon>
        <taxon>Sphingobacteriaceae</taxon>
        <taxon>Pedobacter</taxon>
    </lineage>
</organism>
<proteinExistence type="predicted"/>
<gene>
    <name evidence="1" type="ORF">ASU31_24490</name>
</gene>
<dbReference type="AlphaFoldDB" id="A0A0T5VJS3"/>
<dbReference type="Proteomes" id="UP000051950">
    <property type="component" value="Unassembled WGS sequence"/>
</dbReference>
<name>A0A0T5VJS3_9SPHI</name>
<sequence length="101" mass="11807">MLEDQKDKGQFSAGNFQLTVFSWQFSRTKYFISPSRTGFFFFGVKKKQKTPAENFSFEASGLAWAVRTEKFVRPDLSRTGDTVLRPSWAEIQNRHKPFIFK</sequence>
<evidence type="ECO:0000313" key="1">
    <source>
        <dbReference type="EMBL" id="KRT13461.1"/>
    </source>
</evidence>